<name>A0ABN1MQP5_9FLAO</name>
<reference evidence="3 4" key="1">
    <citation type="journal article" date="2019" name="Int. J. Syst. Evol. Microbiol.">
        <title>The Global Catalogue of Microorganisms (GCM) 10K type strain sequencing project: providing services to taxonomists for standard genome sequencing and annotation.</title>
        <authorList>
            <consortium name="The Broad Institute Genomics Platform"/>
            <consortium name="The Broad Institute Genome Sequencing Center for Infectious Disease"/>
            <person name="Wu L."/>
            <person name="Ma J."/>
        </authorList>
    </citation>
    <scope>NUCLEOTIDE SEQUENCE [LARGE SCALE GENOMIC DNA]</scope>
    <source>
        <strain evidence="3 4">JCM 16083</strain>
    </source>
</reference>
<evidence type="ECO:0000259" key="1">
    <source>
        <dbReference type="PROSITE" id="PS51201"/>
    </source>
</evidence>
<dbReference type="PANTHER" id="PTHR43833">
    <property type="entry name" value="POTASSIUM CHANNEL PROTEIN 2-RELATED-RELATED"/>
    <property type="match status" value="1"/>
</dbReference>
<evidence type="ECO:0000313" key="3">
    <source>
        <dbReference type="EMBL" id="GAA0875541.1"/>
    </source>
</evidence>
<dbReference type="PROSITE" id="PS51201">
    <property type="entry name" value="RCK_N"/>
    <property type="match status" value="1"/>
</dbReference>
<proteinExistence type="predicted"/>
<dbReference type="Proteomes" id="UP001501126">
    <property type="component" value="Unassembled WGS sequence"/>
</dbReference>
<dbReference type="PANTHER" id="PTHR43833:SF7">
    <property type="entry name" value="KTR SYSTEM POTASSIUM UPTAKE PROTEIN C"/>
    <property type="match status" value="1"/>
</dbReference>
<dbReference type="InterPro" id="IPR050721">
    <property type="entry name" value="Trk_Ktr_HKT_K-transport"/>
</dbReference>
<dbReference type="Gene3D" id="3.30.70.1450">
    <property type="entry name" value="Regulator of K+ conductance, C-terminal domain"/>
    <property type="match status" value="1"/>
</dbReference>
<dbReference type="InterPro" id="IPR006037">
    <property type="entry name" value="RCK_C"/>
</dbReference>
<sequence>MIFSKFAVIGIGRYGITIAKSLSQKGAQVFAFDVKEERVEQIKDDVAFAVTMDTTDIKSLISQNITEMDAVVIAIGENFEATVLTAVHLMDLGVKRVIVRASGAHQKLILEKIGIKEILTPEDEVASAVREKLLNPSILSFLQLPDDYEIAEIVAPKGVINRPIKDIQFRNRYQLTLVTIKRAFEVNNKGVSCIEQHVLGVPASDTIVEESDTLVIFGTGQNVTKFIEINEI</sequence>
<protein>
    <submittedName>
        <fullName evidence="3">TrkA family potassium uptake protein</fullName>
    </submittedName>
</protein>
<comment type="caution">
    <text evidence="3">The sequence shown here is derived from an EMBL/GenBank/DDBJ whole genome shotgun (WGS) entry which is preliminary data.</text>
</comment>
<dbReference type="SUPFAM" id="SSF116726">
    <property type="entry name" value="TrkA C-terminal domain-like"/>
    <property type="match status" value="1"/>
</dbReference>
<keyword evidence="4" id="KW-1185">Reference proteome</keyword>
<organism evidence="3 4">
    <name type="scientific">Wandonia haliotis</name>
    <dbReference type="NCBI Taxonomy" id="574963"/>
    <lineage>
        <taxon>Bacteria</taxon>
        <taxon>Pseudomonadati</taxon>
        <taxon>Bacteroidota</taxon>
        <taxon>Flavobacteriia</taxon>
        <taxon>Flavobacteriales</taxon>
        <taxon>Crocinitomicaceae</taxon>
        <taxon>Wandonia</taxon>
    </lineage>
</organism>
<feature type="domain" description="RCK C-terminal" evidence="2">
    <location>
        <begin position="136"/>
        <end position="232"/>
    </location>
</feature>
<dbReference type="SUPFAM" id="SSF51735">
    <property type="entry name" value="NAD(P)-binding Rossmann-fold domains"/>
    <property type="match status" value="1"/>
</dbReference>
<dbReference type="InterPro" id="IPR003148">
    <property type="entry name" value="RCK_N"/>
</dbReference>
<dbReference type="InterPro" id="IPR036721">
    <property type="entry name" value="RCK_C_sf"/>
</dbReference>
<evidence type="ECO:0000313" key="4">
    <source>
        <dbReference type="Proteomes" id="UP001501126"/>
    </source>
</evidence>
<dbReference type="PROSITE" id="PS51202">
    <property type="entry name" value="RCK_C"/>
    <property type="match status" value="1"/>
</dbReference>
<evidence type="ECO:0000259" key="2">
    <source>
        <dbReference type="PROSITE" id="PS51202"/>
    </source>
</evidence>
<dbReference type="Pfam" id="PF02254">
    <property type="entry name" value="TrkA_N"/>
    <property type="match status" value="1"/>
</dbReference>
<feature type="domain" description="RCK N-terminal" evidence="1">
    <location>
        <begin position="3"/>
        <end position="120"/>
    </location>
</feature>
<dbReference type="RefSeq" id="WP_343787137.1">
    <property type="nucleotide sequence ID" value="NZ_BAAAFH010000011.1"/>
</dbReference>
<dbReference type="Gene3D" id="3.40.50.720">
    <property type="entry name" value="NAD(P)-binding Rossmann-like Domain"/>
    <property type="match status" value="1"/>
</dbReference>
<dbReference type="InterPro" id="IPR036291">
    <property type="entry name" value="NAD(P)-bd_dom_sf"/>
</dbReference>
<accession>A0ABN1MQP5</accession>
<gene>
    <name evidence="3" type="ORF">GCM10009118_19500</name>
</gene>
<dbReference type="EMBL" id="BAAAFH010000011">
    <property type="protein sequence ID" value="GAA0875541.1"/>
    <property type="molecule type" value="Genomic_DNA"/>
</dbReference>